<dbReference type="Gene3D" id="1.10.10.10">
    <property type="entry name" value="Winged helix-like DNA-binding domain superfamily/Winged helix DNA-binding domain"/>
    <property type="match status" value="1"/>
</dbReference>
<feature type="domain" description="RNA polymerase sigma-70 region 2" evidence="8">
    <location>
        <begin position="48"/>
        <end position="115"/>
    </location>
</feature>
<dbReference type="Gene3D" id="1.10.1740.10">
    <property type="match status" value="1"/>
</dbReference>
<feature type="region of interest" description="Disordered" evidence="7">
    <location>
        <begin position="1"/>
        <end position="21"/>
    </location>
</feature>
<dbReference type="PANTHER" id="PTHR43133:SF57">
    <property type="entry name" value="RNA POLYMERASE SIGMA-70 FACTOR"/>
    <property type="match status" value="1"/>
</dbReference>
<proteinExistence type="inferred from homology"/>
<dbReference type="Pfam" id="PF04542">
    <property type="entry name" value="Sigma70_r2"/>
    <property type="match status" value="1"/>
</dbReference>
<dbReference type="InterPro" id="IPR039425">
    <property type="entry name" value="RNA_pol_sigma-70-like"/>
</dbReference>
<dbReference type="InterPro" id="IPR014284">
    <property type="entry name" value="RNA_pol_sigma-70_dom"/>
</dbReference>
<evidence type="ECO:0000256" key="2">
    <source>
        <dbReference type="ARBA" id="ARBA00023015"/>
    </source>
</evidence>
<dbReference type="PANTHER" id="PTHR43133">
    <property type="entry name" value="RNA POLYMERASE ECF-TYPE SIGMA FACTO"/>
    <property type="match status" value="1"/>
</dbReference>
<dbReference type="SUPFAM" id="SSF88946">
    <property type="entry name" value="Sigma2 domain of RNA polymerase sigma factors"/>
    <property type="match status" value="1"/>
</dbReference>
<evidence type="ECO:0000313" key="10">
    <source>
        <dbReference type="EMBL" id="WTP50714.1"/>
    </source>
</evidence>
<name>A0ABZ1JI51_9ACTN</name>
<keyword evidence="11" id="KW-1185">Reference proteome</keyword>
<dbReference type="CDD" id="cd06171">
    <property type="entry name" value="Sigma70_r4"/>
    <property type="match status" value="1"/>
</dbReference>
<evidence type="ECO:0000256" key="4">
    <source>
        <dbReference type="ARBA" id="ARBA00023125"/>
    </source>
</evidence>
<protein>
    <recommendedName>
        <fullName evidence="6">RNA polymerase sigma factor</fullName>
    </recommendedName>
</protein>
<dbReference type="InterPro" id="IPR013249">
    <property type="entry name" value="RNA_pol_sigma70_r4_t2"/>
</dbReference>
<evidence type="ECO:0000259" key="8">
    <source>
        <dbReference type="Pfam" id="PF04542"/>
    </source>
</evidence>
<gene>
    <name evidence="10" type="ORF">OG288_21855</name>
</gene>
<evidence type="ECO:0000256" key="5">
    <source>
        <dbReference type="ARBA" id="ARBA00023163"/>
    </source>
</evidence>
<evidence type="ECO:0000256" key="1">
    <source>
        <dbReference type="ARBA" id="ARBA00010641"/>
    </source>
</evidence>
<dbReference type="InterPro" id="IPR013324">
    <property type="entry name" value="RNA_pol_sigma_r3/r4-like"/>
</dbReference>
<dbReference type="InterPro" id="IPR013325">
    <property type="entry name" value="RNA_pol_sigma_r2"/>
</dbReference>
<dbReference type="InterPro" id="IPR000838">
    <property type="entry name" value="RNA_pol_sigma70_ECF_CS"/>
</dbReference>
<dbReference type="SUPFAM" id="SSF88659">
    <property type="entry name" value="Sigma3 and sigma4 domains of RNA polymerase sigma factors"/>
    <property type="match status" value="1"/>
</dbReference>
<dbReference type="Pfam" id="PF08281">
    <property type="entry name" value="Sigma70_r4_2"/>
    <property type="match status" value="1"/>
</dbReference>
<feature type="domain" description="RNA polymerase sigma factor 70 region 4 type 2" evidence="9">
    <location>
        <begin position="150"/>
        <end position="202"/>
    </location>
</feature>
<dbReference type="Proteomes" id="UP001432166">
    <property type="component" value="Chromosome"/>
</dbReference>
<evidence type="ECO:0000313" key="11">
    <source>
        <dbReference type="Proteomes" id="UP001432166"/>
    </source>
</evidence>
<accession>A0ABZ1JI51</accession>
<keyword evidence="3 6" id="KW-0731">Sigma factor</keyword>
<keyword evidence="5 6" id="KW-0804">Transcription</keyword>
<dbReference type="InterPro" id="IPR036388">
    <property type="entry name" value="WH-like_DNA-bd_sf"/>
</dbReference>
<evidence type="ECO:0000259" key="9">
    <source>
        <dbReference type="Pfam" id="PF08281"/>
    </source>
</evidence>
<dbReference type="EMBL" id="CP108133">
    <property type="protein sequence ID" value="WTP50714.1"/>
    <property type="molecule type" value="Genomic_DNA"/>
</dbReference>
<keyword evidence="4 6" id="KW-0238">DNA-binding</keyword>
<sequence>MSAHIRRETRPRRQTALPTGGNDLVAEVDGADIVDRARAGDRDAFAALYVDHQRFVYRYLLFRTRNRHLAEDLTQEVFIKALRHIESFTWQGTAFTAWLLTIAKNLHLDEVKTKRSRLETLVSELKDGDAHDRSAESGALHTLETIETHEAVWNALHTLNSHQRQCMELRFIGEMSPEETAFAMGRTVGAVKALTFRARQKLRAASEREAAA</sequence>
<dbReference type="PROSITE" id="PS01063">
    <property type="entry name" value="SIGMA70_ECF"/>
    <property type="match status" value="1"/>
</dbReference>
<dbReference type="InterPro" id="IPR007627">
    <property type="entry name" value="RNA_pol_sigma70_r2"/>
</dbReference>
<evidence type="ECO:0000256" key="6">
    <source>
        <dbReference type="RuleBase" id="RU000716"/>
    </source>
</evidence>
<keyword evidence="2 6" id="KW-0805">Transcription regulation</keyword>
<dbReference type="RefSeq" id="WP_246570255.1">
    <property type="nucleotide sequence ID" value="NZ_BMVY01000005.1"/>
</dbReference>
<comment type="similarity">
    <text evidence="1 6">Belongs to the sigma-70 factor family. ECF subfamily.</text>
</comment>
<evidence type="ECO:0000256" key="3">
    <source>
        <dbReference type="ARBA" id="ARBA00023082"/>
    </source>
</evidence>
<organism evidence="10 11">
    <name type="scientific">Streptomyces tauricus</name>
    <dbReference type="NCBI Taxonomy" id="68274"/>
    <lineage>
        <taxon>Bacteria</taxon>
        <taxon>Bacillati</taxon>
        <taxon>Actinomycetota</taxon>
        <taxon>Actinomycetes</taxon>
        <taxon>Kitasatosporales</taxon>
        <taxon>Streptomycetaceae</taxon>
        <taxon>Streptomyces</taxon>
        <taxon>Streptomyces aurantiacus group</taxon>
    </lineage>
</organism>
<reference evidence="10" key="1">
    <citation type="submission" date="2022-10" db="EMBL/GenBank/DDBJ databases">
        <title>The complete genomes of actinobacterial strains from the NBC collection.</title>
        <authorList>
            <person name="Joergensen T.S."/>
            <person name="Alvarez Arevalo M."/>
            <person name="Sterndorff E.B."/>
            <person name="Faurdal D."/>
            <person name="Vuksanovic O."/>
            <person name="Mourched A.-S."/>
            <person name="Charusanti P."/>
            <person name="Shaw S."/>
            <person name="Blin K."/>
            <person name="Weber T."/>
        </authorList>
    </citation>
    <scope>NUCLEOTIDE SEQUENCE</scope>
    <source>
        <strain evidence="10">NBC_00189</strain>
    </source>
</reference>
<evidence type="ECO:0000256" key="7">
    <source>
        <dbReference type="SAM" id="MobiDB-lite"/>
    </source>
</evidence>
<dbReference type="NCBIfam" id="TIGR02937">
    <property type="entry name" value="sigma70-ECF"/>
    <property type="match status" value="1"/>
</dbReference>